<dbReference type="GO" id="GO:0106430">
    <property type="term" value="F:dihydroorotate dehydrogenase (quinone) activity"/>
    <property type="evidence" value="ECO:0007669"/>
    <property type="project" value="UniProtKB-EC"/>
</dbReference>
<sequence>MYYPLIRKALFQLDPERAHELTFQQLRRVTGTPFEFLVRQSVPTKPVTCMGLSFKNPLGWPPVWIKTANASMRWARWASALLKSAP</sequence>
<dbReference type="SUPFAM" id="SSF51395">
    <property type="entry name" value="FMN-linked oxidoreductases"/>
    <property type="match status" value="1"/>
</dbReference>
<proteinExistence type="predicted"/>
<keyword evidence="1" id="KW-0560">Oxidoreductase</keyword>
<evidence type="ECO:0000313" key="1">
    <source>
        <dbReference type="EMBL" id="VEA72921.1"/>
    </source>
</evidence>
<gene>
    <name evidence="1" type="primary">pyrD_1</name>
    <name evidence="1" type="ORF">NCTC9419_04539</name>
</gene>
<dbReference type="Proteomes" id="UP000271603">
    <property type="component" value="Chromosome"/>
</dbReference>
<dbReference type="Gene3D" id="3.20.20.70">
    <property type="entry name" value="Aldolase class I"/>
    <property type="match status" value="1"/>
</dbReference>
<reference evidence="1 2" key="1">
    <citation type="submission" date="2018-12" db="EMBL/GenBank/DDBJ databases">
        <authorList>
            <consortium name="Pathogen Informatics"/>
        </authorList>
    </citation>
    <scope>NUCLEOTIDE SEQUENCE [LARGE SCALE GENOMIC DNA]</scope>
    <source>
        <strain evidence="1 2">NCTC9419</strain>
    </source>
</reference>
<name>A0A447QSH3_SERRU</name>
<protein>
    <submittedName>
        <fullName evidence="1">Dihydroorotate dehydrogenase (Quinone)</fullName>
        <ecNumber evidence="1">1.3.5.2</ecNumber>
    </submittedName>
</protein>
<dbReference type="AlphaFoldDB" id="A0A447QSH3"/>
<accession>A0A447QSH3</accession>
<organism evidence="1 2">
    <name type="scientific">Serratia rubidaea</name>
    <name type="common">Serratia marinorubra</name>
    <dbReference type="NCBI Taxonomy" id="61652"/>
    <lineage>
        <taxon>Bacteria</taxon>
        <taxon>Pseudomonadati</taxon>
        <taxon>Pseudomonadota</taxon>
        <taxon>Gammaproteobacteria</taxon>
        <taxon>Enterobacterales</taxon>
        <taxon>Yersiniaceae</taxon>
        <taxon>Serratia</taxon>
    </lineage>
</organism>
<dbReference type="EMBL" id="LR134155">
    <property type="protein sequence ID" value="VEA72921.1"/>
    <property type="molecule type" value="Genomic_DNA"/>
</dbReference>
<evidence type="ECO:0000313" key="2">
    <source>
        <dbReference type="Proteomes" id="UP000271603"/>
    </source>
</evidence>
<dbReference type="EC" id="1.3.5.2" evidence="1"/>
<dbReference type="InterPro" id="IPR013785">
    <property type="entry name" value="Aldolase_TIM"/>
</dbReference>